<dbReference type="Proteomes" id="UP000095283">
    <property type="component" value="Unplaced"/>
</dbReference>
<accession>A0A1I7WDL1</accession>
<reference evidence="2" key="1">
    <citation type="submission" date="2016-11" db="UniProtKB">
        <authorList>
            <consortium name="WormBaseParasite"/>
        </authorList>
    </citation>
    <scope>IDENTIFICATION</scope>
</reference>
<organism evidence="1 2">
    <name type="scientific">Heterorhabditis bacteriophora</name>
    <name type="common">Entomopathogenic nematode worm</name>
    <dbReference type="NCBI Taxonomy" id="37862"/>
    <lineage>
        <taxon>Eukaryota</taxon>
        <taxon>Metazoa</taxon>
        <taxon>Ecdysozoa</taxon>
        <taxon>Nematoda</taxon>
        <taxon>Chromadorea</taxon>
        <taxon>Rhabditida</taxon>
        <taxon>Rhabditina</taxon>
        <taxon>Rhabditomorpha</taxon>
        <taxon>Strongyloidea</taxon>
        <taxon>Heterorhabditidae</taxon>
        <taxon>Heterorhabditis</taxon>
    </lineage>
</organism>
<keyword evidence="1" id="KW-1185">Reference proteome</keyword>
<evidence type="ECO:0000313" key="1">
    <source>
        <dbReference type="Proteomes" id="UP000095283"/>
    </source>
</evidence>
<dbReference type="WBParaSite" id="Hba_02908">
    <property type="protein sequence ID" value="Hba_02908"/>
    <property type="gene ID" value="Hba_02908"/>
</dbReference>
<proteinExistence type="predicted"/>
<protein>
    <submittedName>
        <fullName evidence="2">Uncharacterized protein</fullName>
    </submittedName>
</protein>
<dbReference type="AlphaFoldDB" id="A0A1I7WDL1"/>
<evidence type="ECO:0000313" key="2">
    <source>
        <dbReference type="WBParaSite" id="Hba_02908"/>
    </source>
</evidence>
<name>A0A1I7WDL1_HETBA</name>
<sequence length="27" mass="3186">MTIYNLTFLNKLNSSLRVNLLINSQQF</sequence>